<dbReference type="OrthoDB" id="534912at2759"/>
<name>A0A833QVL9_9POAL</name>
<dbReference type="AlphaFoldDB" id="A0A833QVL9"/>
<reference evidence="1" key="1">
    <citation type="submission" date="2020-01" db="EMBL/GenBank/DDBJ databases">
        <title>Genome sequence of Kobresia littledalei, the first chromosome-level genome in the family Cyperaceae.</title>
        <authorList>
            <person name="Qu G."/>
        </authorList>
    </citation>
    <scope>NUCLEOTIDE SEQUENCE</scope>
    <source>
        <strain evidence="1">C.B.Clarke</strain>
        <tissue evidence="1">Leaf</tissue>
    </source>
</reference>
<gene>
    <name evidence="1" type="ORF">FCM35_KLT03978</name>
</gene>
<sequence>MIRLFIPLRMPDDELMIGDDAAHGEEAYALWGDGEKFDATRHETIVHHVPVNDAVSLDSRRSNNENHGVTIQL</sequence>
<dbReference type="EMBL" id="SWLB01000013">
    <property type="protein sequence ID" value="KAF3330624.1"/>
    <property type="molecule type" value="Genomic_DNA"/>
</dbReference>
<protein>
    <submittedName>
        <fullName evidence="1">Ammonium transporter 2</fullName>
    </submittedName>
</protein>
<proteinExistence type="predicted"/>
<comment type="caution">
    <text evidence="1">The sequence shown here is derived from an EMBL/GenBank/DDBJ whole genome shotgun (WGS) entry which is preliminary data.</text>
</comment>
<organism evidence="1 2">
    <name type="scientific">Carex littledalei</name>
    <dbReference type="NCBI Taxonomy" id="544730"/>
    <lineage>
        <taxon>Eukaryota</taxon>
        <taxon>Viridiplantae</taxon>
        <taxon>Streptophyta</taxon>
        <taxon>Embryophyta</taxon>
        <taxon>Tracheophyta</taxon>
        <taxon>Spermatophyta</taxon>
        <taxon>Magnoliopsida</taxon>
        <taxon>Liliopsida</taxon>
        <taxon>Poales</taxon>
        <taxon>Cyperaceae</taxon>
        <taxon>Cyperoideae</taxon>
        <taxon>Cariceae</taxon>
        <taxon>Carex</taxon>
        <taxon>Carex subgen. Euthyceras</taxon>
    </lineage>
</organism>
<dbReference type="Proteomes" id="UP000623129">
    <property type="component" value="Unassembled WGS sequence"/>
</dbReference>
<evidence type="ECO:0000313" key="2">
    <source>
        <dbReference type="Proteomes" id="UP000623129"/>
    </source>
</evidence>
<keyword evidence="2" id="KW-1185">Reference proteome</keyword>
<evidence type="ECO:0000313" key="1">
    <source>
        <dbReference type="EMBL" id="KAF3330624.1"/>
    </source>
</evidence>
<accession>A0A833QVL9</accession>